<comment type="subcellular location">
    <subcellularLocation>
        <location evidence="1 10">Mitochondrion inner membrane</location>
    </subcellularLocation>
</comment>
<evidence type="ECO:0000256" key="11">
    <source>
        <dbReference type="SAM" id="MobiDB-lite"/>
    </source>
</evidence>
<evidence type="ECO:0000256" key="6">
    <source>
        <dbReference type="ARBA" id="ARBA00023004"/>
    </source>
</evidence>
<proteinExistence type="inferred from homology"/>
<keyword evidence="8 10" id="KW-0472">Membrane</keyword>
<dbReference type="GO" id="GO:0004408">
    <property type="term" value="F:holocytochrome-c synthase activity"/>
    <property type="evidence" value="ECO:0007669"/>
    <property type="project" value="UniProtKB-EC"/>
</dbReference>
<dbReference type="GO" id="GO:0046872">
    <property type="term" value="F:metal ion binding"/>
    <property type="evidence" value="ECO:0007669"/>
    <property type="project" value="UniProtKB-KW"/>
</dbReference>
<keyword evidence="13" id="KW-1185">Reference proteome</keyword>
<dbReference type="EMBL" id="MCFC01000009">
    <property type="protein sequence ID" value="ORY32609.1"/>
    <property type="molecule type" value="Genomic_DNA"/>
</dbReference>
<comment type="catalytic activity">
    <reaction evidence="10">
        <text>holo-[cytochrome c] = apo-[cytochrome c] + heme b</text>
        <dbReference type="Rhea" id="RHEA:22648"/>
        <dbReference type="Rhea" id="RHEA-COMP:10725"/>
        <dbReference type="Rhea" id="RHEA-COMP:10726"/>
        <dbReference type="ChEBI" id="CHEBI:29950"/>
        <dbReference type="ChEBI" id="CHEBI:60344"/>
        <dbReference type="ChEBI" id="CHEBI:83739"/>
        <dbReference type="EC" id="4.4.1.17"/>
    </reaction>
</comment>
<comment type="function">
    <text evidence="10">Lyase that catalyzes the covalent linking of the heme group to the cytochrome C apoprotein to produce the mature functional cytochrome.</text>
</comment>
<dbReference type="InParanoid" id="A0A1Y2BCR7"/>
<dbReference type="PANTHER" id="PTHR12743">
    <property type="entry name" value="CYTOCHROME C1 HEME LYASE"/>
    <property type="match status" value="1"/>
</dbReference>
<keyword evidence="4 10" id="KW-0479">Metal-binding</keyword>
<dbReference type="EC" id="4.4.1.17" evidence="10"/>
<accession>A0A1Y2BCR7</accession>
<protein>
    <recommendedName>
        <fullName evidence="10">Holocytochrome c-type synthase</fullName>
        <ecNumber evidence="10">4.4.1.17</ecNumber>
    </recommendedName>
</protein>
<keyword evidence="9 10" id="KW-0456">Lyase</keyword>
<dbReference type="FunCoup" id="A0A1Y2BCR7">
    <property type="interactions" value="254"/>
</dbReference>
<gene>
    <name evidence="12" type="ORF">BCR39DRAFT_564242</name>
</gene>
<evidence type="ECO:0000256" key="10">
    <source>
        <dbReference type="RuleBase" id="RU363130"/>
    </source>
</evidence>
<dbReference type="Proteomes" id="UP000193986">
    <property type="component" value="Unassembled WGS sequence"/>
</dbReference>
<evidence type="ECO:0000256" key="5">
    <source>
        <dbReference type="ARBA" id="ARBA00022792"/>
    </source>
</evidence>
<keyword evidence="3 10" id="KW-0349">Heme</keyword>
<feature type="compositionally biased region" description="Low complexity" evidence="11">
    <location>
        <begin position="57"/>
        <end position="67"/>
    </location>
</feature>
<name>A0A1Y2BCR7_9TREE</name>
<keyword evidence="7 10" id="KW-0496">Mitochondrion</keyword>
<evidence type="ECO:0000256" key="8">
    <source>
        <dbReference type="ARBA" id="ARBA00023136"/>
    </source>
</evidence>
<dbReference type="OrthoDB" id="4243at2759"/>
<evidence type="ECO:0000256" key="3">
    <source>
        <dbReference type="ARBA" id="ARBA00022617"/>
    </source>
</evidence>
<dbReference type="Pfam" id="PF01265">
    <property type="entry name" value="Cyto_heme_lyase"/>
    <property type="match status" value="1"/>
</dbReference>
<comment type="similarity">
    <text evidence="2 10">Belongs to the cytochrome c-type heme lyase family.</text>
</comment>
<dbReference type="PANTHER" id="PTHR12743:SF0">
    <property type="entry name" value="HOLOCYTOCHROME C-TYPE SYNTHASE"/>
    <property type="match status" value="1"/>
</dbReference>
<dbReference type="GO" id="GO:0005743">
    <property type="term" value="C:mitochondrial inner membrane"/>
    <property type="evidence" value="ECO:0007669"/>
    <property type="project" value="UniProtKB-SubCell"/>
</dbReference>
<evidence type="ECO:0000256" key="4">
    <source>
        <dbReference type="ARBA" id="ARBA00022723"/>
    </source>
</evidence>
<evidence type="ECO:0000256" key="2">
    <source>
        <dbReference type="ARBA" id="ARBA00007255"/>
    </source>
</evidence>
<comment type="caution">
    <text evidence="12">The sequence shown here is derived from an EMBL/GenBank/DDBJ whole genome shotgun (WGS) entry which is preliminary data.</text>
</comment>
<evidence type="ECO:0000256" key="7">
    <source>
        <dbReference type="ARBA" id="ARBA00023128"/>
    </source>
</evidence>
<dbReference type="STRING" id="71784.A0A1Y2BCR7"/>
<evidence type="ECO:0000313" key="12">
    <source>
        <dbReference type="EMBL" id="ORY32609.1"/>
    </source>
</evidence>
<evidence type="ECO:0000256" key="1">
    <source>
        <dbReference type="ARBA" id="ARBA00004273"/>
    </source>
</evidence>
<keyword evidence="5 10" id="KW-0999">Mitochondrion inner membrane</keyword>
<dbReference type="PROSITE" id="PS00822">
    <property type="entry name" value="CYTO_HEME_LYASE_2"/>
    <property type="match status" value="1"/>
</dbReference>
<evidence type="ECO:0000256" key="9">
    <source>
        <dbReference type="ARBA" id="ARBA00023239"/>
    </source>
</evidence>
<reference evidence="12 13" key="1">
    <citation type="submission" date="2016-07" db="EMBL/GenBank/DDBJ databases">
        <title>Pervasive Adenine N6-methylation of Active Genes in Fungi.</title>
        <authorList>
            <consortium name="DOE Joint Genome Institute"/>
            <person name="Mondo S.J."/>
            <person name="Dannebaum R.O."/>
            <person name="Kuo R.C."/>
            <person name="Labutti K."/>
            <person name="Haridas S."/>
            <person name="Kuo A."/>
            <person name="Salamov A."/>
            <person name="Ahrendt S.R."/>
            <person name="Lipzen A."/>
            <person name="Sullivan W."/>
            <person name="Andreopoulos W.B."/>
            <person name="Clum A."/>
            <person name="Lindquist E."/>
            <person name="Daum C."/>
            <person name="Ramamoorthy G.K."/>
            <person name="Gryganskyi A."/>
            <person name="Culley D."/>
            <person name="Magnuson J.K."/>
            <person name="James T.Y."/>
            <person name="O'Malley M.A."/>
            <person name="Stajich J.E."/>
            <person name="Spatafora J.W."/>
            <person name="Visel A."/>
            <person name="Grigoriev I.V."/>
        </authorList>
    </citation>
    <scope>NUCLEOTIDE SEQUENCE [LARGE SCALE GENOMIC DNA]</scope>
    <source>
        <strain evidence="12 13">68-887.2</strain>
    </source>
</reference>
<keyword evidence="6 10" id="KW-0408">Iron</keyword>
<dbReference type="AlphaFoldDB" id="A0A1Y2BCR7"/>
<dbReference type="PROSITE" id="PS00821">
    <property type="entry name" value="CYTO_HEME_LYASE_1"/>
    <property type="match status" value="1"/>
</dbReference>
<evidence type="ECO:0000313" key="13">
    <source>
        <dbReference type="Proteomes" id="UP000193986"/>
    </source>
</evidence>
<feature type="region of interest" description="Disordered" evidence="11">
    <location>
        <begin position="1"/>
        <end position="104"/>
    </location>
</feature>
<organism evidence="12 13">
    <name type="scientific">Naematelia encephala</name>
    <dbReference type="NCBI Taxonomy" id="71784"/>
    <lineage>
        <taxon>Eukaryota</taxon>
        <taxon>Fungi</taxon>
        <taxon>Dikarya</taxon>
        <taxon>Basidiomycota</taxon>
        <taxon>Agaricomycotina</taxon>
        <taxon>Tremellomycetes</taxon>
        <taxon>Tremellales</taxon>
        <taxon>Naemateliaceae</taxon>
        <taxon>Naematelia</taxon>
    </lineage>
</organism>
<sequence length="256" mass="28446">MVSFNVASSSSSSSTPSRLPAGHPFIPGSSSADVCPVDDSTRSRWLEAASQTPHPFTTSTSSSSSSHSRARLSDDREISSIPRTVNSPSPTPGSSEGISPTSTSDKWVYPSEQQFFNAMLRKNHNPQQGDMKTIVPIHNAVNEKAWSELLLWEEDMGGEKCGGPKLGSFQGRPKDRSPKAWIKTALGYKPPFDRHDWIVDRCGKQIRYVIDFYEGRKDPENPQRMGFYLDVRPALDTWDGIETRVLGWWSGRVGGW</sequence>
<dbReference type="InterPro" id="IPR000511">
    <property type="entry name" value="Holocyt_c/c1_synthase"/>
</dbReference>
<feature type="compositionally biased region" description="Polar residues" evidence="11">
    <location>
        <begin position="81"/>
        <end position="104"/>
    </location>
</feature>